<comment type="subcellular location">
    <subcellularLocation>
        <location evidence="1 4">Nucleus</location>
    </subcellularLocation>
</comment>
<keyword evidence="4" id="KW-0539">Nucleus</keyword>
<keyword evidence="2 4" id="KW-0240">DNA-directed RNA polymerase</keyword>
<keyword evidence="3 4" id="KW-0804">Transcription</keyword>
<gene>
    <name evidence="5" type="ORF">FEM48_Zijuj07G0112000</name>
</gene>
<dbReference type="GO" id="GO:0000428">
    <property type="term" value="C:DNA-directed RNA polymerase complex"/>
    <property type="evidence" value="ECO:0007669"/>
    <property type="project" value="UniProtKB-KW"/>
</dbReference>
<dbReference type="PANTHER" id="PTHR12709">
    <property type="entry name" value="DNA-DIRECTED RNA POLYMERASE II, III"/>
    <property type="match status" value="1"/>
</dbReference>
<evidence type="ECO:0000313" key="5">
    <source>
        <dbReference type="EMBL" id="KAH7522189.1"/>
    </source>
</evidence>
<name>A0A978V4A6_ZIZJJ</name>
<dbReference type="InterPro" id="IPR045113">
    <property type="entry name" value="Rpb7-like"/>
</dbReference>
<dbReference type="InterPro" id="IPR036898">
    <property type="entry name" value="RNA_pol_Rpb7-like_N_sf"/>
</dbReference>
<dbReference type="InterPro" id="IPR012340">
    <property type="entry name" value="NA-bd_OB-fold"/>
</dbReference>
<protein>
    <recommendedName>
        <fullName evidence="4">DNA-directed RNA polymerase subunit</fullName>
    </recommendedName>
</protein>
<dbReference type="GO" id="GO:0005634">
    <property type="term" value="C:nucleus"/>
    <property type="evidence" value="ECO:0007669"/>
    <property type="project" value="UniProtKB-SubCell"/>
</dbReference>
<proteinExistence type="predicted"/>
<dbReference type="Gene3D" id="3.30.1490.120">
    <property type="entry name" value="RNA polymerase Rpb7-like, N-terminal domain"/>
    <property type="match status" value="1"/>
</dbReference>
<evidence type="ECO:0000313" key="6">
    <source>
        <dbReference type="Proteomes" id="UP000813462"/>
    </source>
</evidence>
<accession>A0A978V4A6</accession>
<dbReference type="Proteomes" id="UP000813462">
    <property type="component" value="Unassembled WGS sequence"/>
</dbReference>
<sequence length="155" mass="17420">MFLKAQFTWNVAIPAETLSVEEQVLQKAIFIHLLDDFATKKATKDHEYFLAVTTLDKIGKGKVRQNAGELLFPVDFSAITFKVFKGEIIEGIVNKKMQDYKYIAGENPFVLSNKSSKIEKDVVVRCVVLGTKWAEADREFSMLVSMDGDRLGPVA</sequence>
<evidence type="ECO:0000256" key="2">
    <source>
        <dbReference type="ARBA" id="ARBA00022478"/>
    </source>
</evidence>
<dbReference type="AlphaFoldDB" id="A0A978V4A6"/>
<dbReference type="GO" id="GO:0003697">
    <property type="term" value="F:single-stranded DNA binding"/>
    <property type="evidence" value="ECO:0007669"/>
    <property type="project" value="TreeGrafter"/>
</dbReference>
<organism evidence="5 6">
    <name type="scientific">Ziziphus jujuba var. spinosa</name>
    <dbReference type="NCBI Taxonomy" id="714518"/>
    <lineage>
        <taxon>Eukaryota</taxon>
        <taxon>Viridiplantae</taxon>
        <taxon>Streptophyta</taxon>
        <taxon>Embryophyta</taxon>
        <taxon>Tracheophyta</taxon>
        <taxon>Spermatophyta</taxon>
        <taxon>Magnoliopsida</taxon>
        <taxon>eudicotyledons</taxon>
        <taxon>Gunneridae</taxon>
        <taxon>Pentapetalae</taxon>
        <taxon>rosids</taxon>
        <taxon>fabids</taxon>
        <taxon>Rosales</taxon>
        <taxon>Rhamnaceae</taxon>
        <taxon>Paliureae</taxon>
        <taxon>Ziziphus</taxon>
    </lineage>
</organism>
<dbReference type="GO" id="GO:0006352">
    <property type="term" value="P:DNA-templated transcription initiation"/>
    <property type="evidence" value="ECO:0007669"/>
    <property type="project" value="UniProtKB-UniRule"/>
</dbReference>
<dbReference type="EMBL" id="JAEACU010000007">
    <property type="protein sequence ID" value="KAH7522189.1"/>
    <property type="molecule type" value="Genomic_DNA"/>
</dbReference>
<dbReference type="SUPFAM" id="SSF88798">
    <property type="entry name" value="N-terminal, heterodimerisation domain of RBP7 (RpoE)"/>
    <property type="match status" value="1"/>
</dbReference>
<evidence type="ECO:0000256" key="1">
    <source>
        <dbReference type="ARBA" id="ARBA00004123"/>
    </source>
</evidence>
<evidence type="ECO:0000256" key="4">
    <source>
        <dbReference type="RuleBase" id="RU369086"/>
    </source>
</evidence>
<dbReference type="GO" id="GO:0003727">
    <property type="term" value="F:single-stranded RNA binding"/>
    <property type="evidence" value="ECO:0007669"/>
    <property type="project" value="TreeGrafter"/>
</dbReference>
<evidence type="ECO:0000256" key="3">
    <source>
        <dbReference type="ARBA" id="ARBA00023163"/>
    </source>
</evidence>
<dbReference type="Gene3D" id="2.40.50.140">
    <property type="entry name" value="Nucleic acid-binding proteins"/>
    <property type="match status" value="1"/>
</dbReference>
<reference evidence="5" key="1">
    <citation type="journal article" date="2021" name="Front. Plant Sci.">
        <title>Chromosome-Scale Genome Assembly for Chinese Sour Jujube and Insights Into Its Genome Evolution and Domestication Signature.</title>
        <authorList>
            <person name="Shen L.-Y."/>
            <person name="Luo H."/>
            <person name="Wang X.-L."/>
            <person name="Wang X.-M."/>
            <person name="Qiu X.-J."/>
            <person name="Liu H."/>
            <person name="Zhou S.-S."/>
            <person name="Jia K.-H."/>
            <person name="Nie S."/>
            <person name="Bao Y.-T."/>
            <person name="Zhang R.-G."/>
            <person name="Yun Q.-Z."/>
            <person name="Chai Y.-H."/>
            <person name="Lu J.-Y."/>
            <person name="Li Y."/>
            <person name="Zhao S.-W."/>
            <person name="Mao J.-F."/>
            <person name="Jia S.-G."/>
            <person name="Mao Y.-M."/>
        </authorList>
    </citation>
    <scope>NUCLEOTIDE SEQUENCE</scope>
    <source>
        <strain evidence="5">AT0</strain>
        <tissue evidence="5">Leaf</tissue>
    </source>
</reference>
<comment type="caution">
    <text evidence="5">The sequence shown here is derived from an EMBL/GenBank/DDBJ whole genome shotgun (WGS) entry which is preliminary data.</text>
</comment>
<dbReference type="PANTHER" id="PTHR12709:SF3">
    <property type="entry name" value="DNA-DIRECTED RNA POLYMERASE V SUBUNIT 7"/>
    <property type="match status" value="1"/>
</dbReference>
<comment type="function">
    <text evidence="4">DNA-dependent RNA polymerase which catalyzes the transcription of DNA into RNA using the four ribonucleoside triphosphates as substrates.</text>
</comment>